<keyword evidence="5" id="KW-0812">Transmembrane</keyword>
<dbReference type="PANTHER" id="PTHR11359:SF0">
    <property type="entry name" value="AMP DEAMINASE"/>
    <property type="match status" value="1"/>
</dbReference>
<feature type="active site" description="Proton acceptor" evidence="2">
    <location>
        <position position="116"/>
    </location>
</feature>
<dbReference type="GO" id="GO:0005829">
    <property type="term" value="C:cytosol"/>
    <property type="evidence" value="ECO:0007669"/>
    <property type="project" value="TreeGrafter"/>
</dbReference>
<dbReference type="GO" id="GO:0003876">
    <property type="term" value="F:AMP deaminase activity"/>
    <property type="evidence" value="ECO:0007669"/>
    <property type="project" value="InterPro"/>
</dbReference>
<feature type="binding site" evidence="3">
    <location>
        <position position="97"/>
    </location>
    <ligand>
        <name>substrate</name>
    </ligand>
</feature>
<evidence type="ECO:0000256" key="5">
    <source>
        <dbReference type="SAM" id="Phobius"/>
    </source>
</evidence>
<gene>
    <name evidence="6" type="ORF">HaLaN_15371</name>
</gene>
<dbReference type="GO" id="GO:0046872">
    <property type="term" value="F:metal ion binding"/>
    <property type="evidence" value="ECO:0007669"/>
    <property type="project" value="UniProtKB-KW"/>
</dbReference>
<name>A0A699ZIU3_HAELA</name>
<dbReference type="InterPro" id="IPR032466">
    <property type="entry name" value="Metal_Hydrolase"/>
</dbReference>
<organism evidence="6 7">
    <name type="scientific">Haematococcus lacustris</name>
    <name type="common">Green alga</name>
    <name type="synonym">Haematococcus pluvialis</name>
    <dbReference type="NCBI Taxonomy" id="44745"/>
    <lineage>
        <taxon>Eukaryota</taxon>
        <taxon>Viridiplantae</taxon>
        <taxon>Chlorophyta</taxon>
        <taxon>core chlorophytes</taxon>
        <taxon>Chlorophyceae</taxon>
        <taxon>CS clade</taxon>
        <taxon>Chlamydomonadales</taxon>
        <taxon>Haematococcaceae</taxon>
        <taxon>Haematococcus</taxon>
    </lineage>
</organism>
<evidence type="ECO:0000256" key="4">
    <source>
        <dbReference type="PIRSR" id="PIRSR606329-3"/>
    </source>
</evidence>
<reference evidence="6 7" key="1">
    <citation type="submission" date="2020-02" db="EMBL/GenBank/DDBJ databases">
        <title>Draft genome sequence of Haematococcus lacustris strain NIES-144.</title>
        <authorList>
            <person name="Morimoto D."/>
            <person name="Nakagawa S."/>
            <person name="Yoshida T."/>
            <person name="Sawayama S."/>
        </authorList>
    </citation>
    <scope>NUCLEOTIDE SEQUENCE [LARGE SCALE GENOMIC DNA]</scope>
    <source>
        <strain evidence="6 7">NIES-144</strain>
    </source>
</reference>
<proteinExistence type="inferred from homology"/>
<feature type="non-terminal residue" evidence="6">
    <location>
        <position position="1"/>
    </location>
</feature>
<dbReference type="AlphaFoldDB" id="A0A699ZIU3"/>
<sequence length="559" mass="60027">MLDNIFGPLFEVTQDPASHPQLHVLLAQVVGFDMVDDESKPERRPTKHCPPPAEWNSKHNCAYSYYAYYIYANLYVLNKFRESRGLNTFAFRPHAGEAGDIDHLAASFMLCENIAHGINLRKSPLLQVKAKLQAGTISAYIEDRPVMQWYLKNQNADCSLSMTQDTNVGPFDYAMAFHRLSPPSLLDEFNVGVVAAQAANYLNILESRYLGVLGGGSCGAAGGYSASLQFSQVAGLWIIMGSVAGFGLLGAAYGVWYHHVHRGAAAMAVGSLGPAQHPGSVSGPGAMPFFTSTVPADRANKAAQDMSRATVKASSHLPKNVSSGNLQAMLGTAMAANTQAGAVAAAAAGNTSGGGGVPAQQQALPPPSSLVPGTALMPPLVEKPPQSKFGDLAVATSEDYCRVITPETAMTDETEEACAMLVECIELRKKWLFEPLRTAEMRALEPEAAMPSEVNPQPLSYAPLPPVPFSFAMVDGVMQVYSEAAGGPQAGSVFPVPGTAAEFFTSMHRMLRYGALGPVKSFCHHRLMLLEQKFNLHVMLNADKEFLSQKAAPHRDFYN</sequence>
<dbReference type="GO" id="GO:0032264">
    <property type="term" value="P:IMP salvage"/>
    <property type="evidence" value="ECO:0007669"/>
    <property type="project" value="InterPro"/>
</dbReference>
<dbReference type="PANTHER" id="PTHR11359">
    <property type="entry name" value="AMP DEAMINASE"/>
    <property type="match status" value="1"/>
</dbReference>
<dbReference type="EMBL" id="BLLF01001316">
    <property type="protein sequence ID" value="GFH18548.1"/>
    <property type="molecule type" value="Genomic_DNA"/>
</dbReference>
<dbReference type="SUPFAM" id="SSF53850">
    <property type="entry name" value="Periplasmic binding protein-like II"/>
    <property type="match status" value="1"/>
</dbReference>
<feature type="binding site" evidence="4">
    <location>
        <position position="94"/>
    </location>
    <ligand>
        <name>Zn(2+)</name>
        <dbReference type="ChEBI" id="CHEBI:29105"/>
        <note>catalytic</note>
    </ligand>
</feature>
<dbReference type="Pfam" id="PF19326">
    <property type="entry name" value="AMP_deaminase"/>
    <property type="match status" value="2"/>
</dbReference>
<keyword evidence="7" id="KW-1185">Reference proteome</keyword>
<dbReference type="GO" id="GO:0046033">
    <property type="term" value="P:AMP metabolic process"/>
    <property type="evidence" value="ECO:0007669"/>
    <property type="project" value="TreeGrafter"/>
</dbReference>
<dbReference type="SUPFAM" id="SSF51556">
    <property type="entry name" value="Metallo-dependent hydrolases"/>
    <property type="match status" value="2"/>
</dbReference>
<evidence type="ECO:0000256" key="2">
    <source>
        <dbReference type="PIRSR" id="PIRSR606329-1"/>
    </source>
</evidence>
<dbReference type="Proteomes" id="UP000485058">
    <property type="component" value="Unassembled WGS sequence"/>
</dbReference>
<keyword evidence="5" id="KW-0472">Membrane</keyword>
<evidence type="ECO:0000313" key="6">
    <source>
        <dbReference type="EMBL" id="GFH18548.1"/>
    </source>
</evidence>
<comment type="caution">
    <text evidence="6">The sequence shown here is derived from an EMBL/GenBank/DDBJ whole genome shotgun (WGS) entry which is preliminary data.</text>
</comment>
<feature type="non-terminal residue" evidence="6">
    <location>
        <position position="559"/>
    </location>
</feature>
<evidence type="ECO:0000256" key="3">
    <source>
        <dbReference type="PIRSR" id="PIRSR606329-2"/>
    </source>
</evidence>
<keyword evidence="4" id="KW-0862">Zinc</keyword>
<comment type="similarity">
    <text evidence="1">Belongs to the metallo-dependent hydrolases superfamily. Adenosine and AMP deaminases family.</text>
</comment>
<keyword evidence="5" id="KW-1133">Transmembrane helix</keyword>
<comment type="cofactor">
    <cofactor evidence="4">
        <name>Zn(2+)</name>
        <dbReference type="ChEBI" id="CHEBI:29105"/>
    </cofactor>
    <text evidence="4">Binds 1 zinc ion per subunit.</text>
</comment>
<accession>A0A699ZIU3</accession>
<dbReference type="InterPro" id="IPR006329">
    <property type="entry name" value="AMPD"/>
</dbReference>
<evidence type="ECO:0000313" key="7">
    <source>
        <dbReference type="Proteomes" id="UP000485058"/>
    </source>
</evidence>
<evidence type="ECO:0000256" key="1">
    <source>
        <dbReference type="ARBA" id="ARBA00006676"/>
    </source>
</evidence>
<protein>
    <submittedName>
        <fullName evidence="6">A_deaminase domain-containing protein</fullName>
    </submittedName>
</protein>
<dbReference type="Gene3D" id="3.20.20.140">
    <property type="entry name" value="Metal-dependent hydrolases"/>
    <property type="match status" value="2"/>
</dbReference>
<feature type="transmembrane region" description="Helical" evidence="5">
    <location>
        <begin position="234"/>
        <end position="257"/>
    </location>
</feature>
<keyword evidence="4" id="KW-0479">Metal-binding</keyword>